<evidence type="ECO:0000256" key="1">
    <source>
        <dbReference type="SAM" id="MobiDB-lite"/>
    </source>
</evidence>
<feature type="region of interest" description="Disordered" evidence="1">
    <location>
        <begin position="1"/>
        <end position="42"/>
    </location>
</feature>
<dbReference type="AlphaFoldDB" id="A0A843TFT7"/>
<proteinExistence type="predicted"/>
<dbReference type="EMBL" id="NMUH01000042">
    <property type="protein sequence ID" value="MQL69591.1"/>
    <property type="molecule type" value="Genomic_DNA"/>
</dbReference>
<keyword evidence="3" id="KW-1185">Reference proteome</keyword>
<reference evidence="2" key="1">
    <citation type="submission" date="2017-07" db="EMBL/GenBank/DDBJ databases">
        <title>Taro Niue Genome Assembly and Annotation.</title>
        <authorList>
            <person name="Atibalentja N."/>
            <person name="Keating K."/>
            <person name="Fields C.J."/>
        </authorList>
    </citation>
    <scope>NUCLEOTIDE SEQUENCE</scope>
    <source>
        <strain evidence="2">Niue_2</strain>
        <tissue evidence="2">Leaf</tissue>
    </source>
</reference>
<name>A0A843TFT7_COLES</name>
<sequence length="82" mass="10056">MSPPRHEHHEQAREHKRARGRKKEEEEDDEMSRPQNYAADIRWPYHASKQARMYEHDQVTLIRHVETNVHREKIHQECTPEH</sequence>
<gene>
    <name evidence="2" type="ORF">Taro_001906</name>
</gene>
<organism evidence="2 3">
    <name type="scientific">Colocasia esculenta</name>
    <name type="common">Wild taro</name>
    <name type="synonym">Arum esculentum</name>
    <dbReference type="NCBI Taxonomy" id="4460"/>
    <lineage>
        <taxon>Eukaryota</taxon>
        <taxon>Viridiplantae</taxon>
        <taxon>Streptophyta</taxon>
        <taxon>Embryophyta</taxon>
        <taxon>Tracheophyta</taxon>
        <taxon>Spermatophyta</taxon>
        <taxon>Magnoliopsida</taxon>
        <taxon>Liliopsida</taxon>
        <taxon>Araceae</taxon>
        <taxon>Aroideae</taxon>
        <taxon>Colocasieae</taxon>
        <taxon>Colocasia</taxon>
    </lineage>
</organism>
<protein>
    <submittedName>
        <fullName evidence="2">Uncharacterized protein</fullName>
    </submittedName>
</protein>
<evidence type="ECO:0000313" key="2">
    <source>
        <dbReference type="EMBL" id="MQL69591.1"/>
    </source>
</evidence>
<feature type="compositionally biased region" description="Basic and acidic residues" evidence="1">
    <location>
        <begin position="1"/>
        <end position="13"/>
    </location>
</feature>
<comment type="caution">
    <text evidence="2">The sequence shown here is derived from an EMBL/GenBank/DDBJ whole genome shotgun (WGS) entry which is preliminary data.</text>
</comment>
<dbReference type="Proteomes" id="UP000652761">
    <property type="component" value="Unassembled WGS sequence"/>
</dbReference>
<feature type="non-terminal residue" evidence="2">
    <location>
        <position position="82"/>
    </location>
</feature>
<accession>A0A843TFT7</accession>
<evidence type="ECO:0000313" key="3">
    <source>
        <dbReference type="Proteomes" id="UP000652761"/>
    </source>
</evidence>